<comment type="caution">
    <text evidence="1">The sequence shown here is derived from an EMBL/GenBank/DDBJ whole genome shotgun (WGS) entry which is preliminary data.</text>
</comment>
<protein>
    <submittedName>
        <fullName evidence="1">Uncharacterized protein</fullName>
    </submittedName>
</protein>
<name>A0A3M7S1D0_BRAPC</name>
<dbReference type="AlphaFoldDB" id="A0A3M7S1D0"/>
<reference evidence="1 2" key="1">
    <citation type="journal article" date="2018" name="Sci. Rep.">
        <title>Genomic signatures of local adaptation to the degree of environmental predictability in rotifers.</title>
        <authorList>
            <person name="Franch-Gras L."/>
            <person name="Hahn C."/>
            <person name="Garcia-Roger E.M."/>
            <person name="Carmona M.J."/>
            <person name="Serra M."/>
            <person name="Gomez A."/>
        </authorList>
    </citation>
    <scope>NUCLEOTIDE SEQUENCE [LARGE SCALE GENOMIC DNA]</scope>
    <source>
        <strain evidence="1">HYR1</strain>
    </source>
</reference>
<organism evidence="1 2">
    <name type="scientific">Brachionus plicatilis</name>
    <name type="common">Marine rotifer</name>
    <name type="synonym">Brachionus muelleri</name>
    <dbReference type="NCBI Taxonomy" id="10195"/>
    <lineage>
        <taxon>Eukaryota</taxon>
        <taxon>Metazoa</taxon>
        <taxon>Spiralia</taxon>
        <taxon>Gnathifera</taxon>
        <taxon>Rotifera</taxon>
        <taxon>Eurotatoria</taxon>
        <taxon>Monogononta</taxon>
        <taxon>Pseudotrocha</taxon>
        <taxon>Ploima</taxon>
        <taxon>Brachionidae</taxon>
        <taxon>Brachionus</taxon>
    </lineage>
</organism>
<evidence type="ECO:0000313" key="2">
    <source>
        <dbReference type="Proteomes" id="UP000276133"/>
    </source>
</evidence>
<dbReference type="EMBL" id="REGN01002187">
    <property type="protein sequence ID" value="RNA29614.1"/>
    <property type="molecule type" value="Genomic_DNA"/>
</dbReference>
<sequence>MCIMVTMFCRKYYIRLNKFNKIFEFFLTEFMLIQSKDNCSSDQLFKNRFFYEDYLTNFRVIHNKVIGKSKRLTYEIRENFNGDPTPVSDSFNYNQFTETGSILKKTTPNIEKFCGMINLIYIILFN</sequence>
<evidence type="ECO:0000313" key="1">
    <source>
        <dbReference type="EMBL" id="RNA29614.1"/>
    </source>
</evidence>
<gene>
    <name evidence="1" type="ORF">BpHYR1_040229</name>
</gene>
<accession>A0A3M7S1D0</accession>
<dbReference type="Proteomes" id="UP000276133">
    <property type="component" value="Unassembled WGS sequence"/>
</dbReference>
<proteinExistence type="predicted"/>
<keyword evidence="2" id="KW-1185">Reference proteome</keyword>